<feature type="compositionally biased region" description="Low complexity" evidence="3">
    <location>
        <begin position="1"/>
        <end position="17"/>
    </location>
</feature>
<dbReference type="GO" id="GO:0016810">
    <property type="term" value="F:hydrolase activity, acting on carbon-nitrogen (but not peptide) bonds"/>
    <property type="evidence" value="ECO:0007669"/>
    <property type="project" value="InterPro"/>
</dbReference>
<organism evidence="5 6">
    <name type="scientific">Kitasatospora viridis</name>
    <dbReference type="NCBI Taxonomy" id="281105"/>
    <lineage>
        <taxon>Bacteria</taxon>
        <taxon>Bacillati</taxon>
        <taxon>Actinomycetota</taxon>
        <taxon>Actinomycetes</taxon>
        <taxon>Kitasatosporales</taxon>
        <taxon>Streptomycetaceae</taxon>
        <taxon>Kitasatospora</taxon>
    </lineage>
</organism>
<sequence>MNATTGTTGSTASTTSTDRPRVTVTTSWDDGHVLDPRLAALLDRHRIPGTFYIAPRNLELSPAERLPAVGIRELAERFEIGGHTLTHQRLPRLTDAAAAAEIRSGRAELEAITGRPVTSFCYPRGEYTARQVHLVEQAGFTLARTVRRGSLTPGRALELDTTVNAYAHRVDGPLALRLAAGRPWRAARLFLSWDELAIHWFDRCLREGGVYHLWGHSWEVDARGDWSRLERVLAHIAGHPQVAYRTNGELLGLAA</sequence>
<reference evidence="5 6" key="1">
    <citation type="submission" date="2019-06" db="EMBL/GenBank/DDBJ databases">
        <title>Sequencing the genomes of 1000 actinobacteria strains.</title>
        <authorList>
            <person name="Klenk H.-P."/>
        </authorList>
    </citation>
    <scope>NUCLEOTIDE SEQUENCE [LARGE SCALE GENOMIC DNA]</scope>
    <source>
        <strain evidence="5 6">DSM 44826</strain>
    </source>
</reference>
<gene>
    <name evidence="5" type="ORF">FHX73_1430</name>
</gene>
<feature type="domain" description="NodB homology" evidence="4">
    <location>
        <begin position="22"/>
        <end position="255"/>
    </location>
</feature>
<dbReference type="InterPro" id="IPR011330">
    <property type="entry name" value="Glyco_hydro/deAcase_b/a-brl"/>
</dbReference>
<keyword evidence="6" id="KW-1185">Reference proteome</keyword>
<dbReference type="GO" id="GO:0005975">
    <property type="term" value="P:carbohydrate metabolic process"/>
    <property type="evidence" value="ECO:0007669"/>
    <property type="project" value="InterPro"/>
</dbReference>
<evidence type="ECO:0000256" key="2">
    <source>
        <dbReference type="ARBA" id="ARBA00022729"/>
    </source>
</evidence>
<proteinExistence type="predicted"/>
<evidence type="ECO:0000256" key="1">
    <source>
        <dbReference type="ARBA" id="ARBA00004613"/>
    </source>
</evidence>
<dbReference type="PROSITE" id="PS51677">
    <property type="entry name" value="NODB"/>
    <property type="match status" value="1"/>
</dbReference>
<evidence type="ECO:0000313" key="6">
    <source>
        <dbReference type="Proteomes" id="UP000317940"/>
    </source>
</evidence>
<comment type="caution">
    <text evidence="5">The sequence shown here is derived from an EMBL/GenBank/DDBJ whole genome shotgun (WGS) entry which is preliminary data.</text>
</comment>
<dbReference type="OrthoDB" id="9782872at2"/>
<dbReference type="Gene3D" id="3.20.20.370">
    <property type="entry name" value="Glycoside hydrolase/deacetylase"/>
    <property type="match status" value="1"/>
</dbReference>
<dbReference type="EMBL" id="VIWT01000004">
    <property type="protein sequence ID" value="TWF82548.1"/>
    <property type="molecule type" value="Genomic_DNA"/>
</dbReference>
<dbReference type="GO" id="GO:0005576">
    <property type="term" value="C:extracellular region"/>
    <property type="evidence" value="ECO:0007669"/>
    <property type="project" value="UniProtKB-SubCell"/>
</dbReference>
<dbReference type="PANTHER" id="PTHR34216:SF3">
    <property type="entry name" value="POLY-BETA-1,6-N-ACETYL-D-GLUCOSAMINE N-DEACETYLASE"/>
    <property type="match status" value="1"/>
</dbReference>
<evidence type="ECO:0000313" key="5">
    <source>
        <dbReference type="EMBL" id="TWF82548.1"/>
    </source>
</evidence>
<dbReference type="PANTHER" id="PTHR34216">
    <property type="match status" value="1"/>
</dbReference>
<dbReference type="Proteomes" id="UP000317940">
    <property type="component" value="Unassembled WGS sequence"/>
</dbReference>
<keyword evidence="2" id="KW-0732">Signal</keyword>
<name>A0A561T618_9ACTN</name>
<dbReference type="AlphaFoldDB" id="A0A561T618"/>
<accession>A0A561T618</accession>
<dbReference type="SUPFAM" id="SSF88713">
    <property type="entry name" value="Glycoside hydrolase/deacetylase"/>
    <property type="match status" value="1"/>
</dbReference>
<comment type="subcellular location">
    <subcellularLocation>
        <location evidence="1">Secreted</location>
    </subcellularLocation>
</comment>
<protein>
    <submittedName>
        <fullName evidence="5">Polysaccharide deacetylase</fullName>
    </submittedName>
</protein>
<dbReference type="RefSeq" id="WP_145909851.1">
    <property type="nucleotide sequence ID" value="NZ_BAAAMZ010000002.1"/>
</dbReference>
<dbReference type="InterPro" id="IPR002509">
    <property type="entry name" value="NODB_dom"/>
</dbReference>
<dbReference type="InterPro" id="IPR051398">
    <property type="entry name" value="Polysacch_Deacetylase"/>
</dbReference>
<dbReference type="Pfam" id="PF01522">
    <property type="entry name" value="Polysacc_deac_1"/>
    <property type="match status" value="1"/>
</dbReference>
<dbReference type="CDD" id="cd10967">
    <property type="entry name" value="CE4_GLA_like_6s"/>
    <property type="match status" value="1"/>
</dbReference>
<feature type="region of interest" description="Disordered" evidence="3">
    <location>
        <begin position="1"/>
        <end position="22"/>
    </location>
</feature>
<evidence type="ECO:0000256" key="3">
    <source>
        <dbReference type="SAM" id="MobiDB-lite"/>
    </source>
</evidence>
<evidence type="ECO:0000259" key="4">
    <source>
        <dbReference type="PROSITE" id="PS51677"/>
    </source>
</evidence>